<accession>A0ABR2L8V7</accession>
<gene>
    <name evidence="2" type="ORF">M9Y10_002056</name>
</gene>
<evidence type="ECO:0000256" key="1">
    <source>
        <dbReference type="SAM" id="MobiDB-lite"/>
    </source>
</evidence>
<evidence type="ECO:0000313" key="2">
    <source>
        <dbReference type="EMBL" id="KAK8899734.1"/>
    </source>
</evidence>
<proteinExistence type="predicted"/>
<feature type="compositionally biased region" description="Polar residues" evidence="1">
    <location>
        <begin position="82"/>
        <end position="96"/>
    </location>
</feature>
<comment type="caution">
    <text evidence="2">The sequence shown here is derived from an EMBL/GenBank/DDBJ whole genome shotgun (WGS) entry which is preliminary data.</text>
</comment>
<organism evidence="2 3">
    <name type="scientific">Tritrichomonas musculus</name>
    <dbReference type="NCBI Taxonomy" id="1915356"/>
    <lineage>
        <taxon>Eukaryota</taxon>
        <taxon>Metamonada</taxon>
        <taxon>Parabasalia</taxon>
        <taxon>Tritrichomonadida</taxon>
        <taxon>Tritrichomonadidae</taxon>
        <taxon>Tritrichomonas</taxon>
    </lineage>
</organism>
<keyword evidence="3" id="KW-1185">Reference proteome</keyword>
<evidence type="ECO:0000313" key="3">
    <source>
        <dbReference type="Proteomes" id="UP001470230"/>
    </source>
</evidence>
<dbReference type="Proteomes" id="UP001470230">
    <property type="component" value="Unassembled WGS sequence"/>
</dbReference>
<protein>
    <submittedName>
        <fullName evidence="2">Uncharacterized protein</fullName>
    </submittedName>
</protein>
<name>A0ABR2L8V7_9EUKA</name>
<dbReference type="EMBL" id="JAPFFF010000001">
    <property type="protein sequence ID" value="KAK8899734.1"/>
    <property type="molecule type" value="Genomic_DNA"/>
</dbReference>
<sequence length="282" mass="31883">MNPHPAKRPFRKGSGIPEHVPPLRPKTAKQRVQKDVIIEERPTTGYKATPQRPPTVIRNKAPSKNPGSRLDSGPTPRKMQAVGSNIPSKRPTTAQPVRQGRGIVNSYKPKQNQIPDDPDINYEIETAKIRDEIAKEFGISVNEEDIEQPWVNELSSIQDKLNENIYQSSIIDDNPVTIMDQVSNEMMSSNSAQDNPFQNANKMLDDSFAQFQQRMDEEKKLLDERINLLQKFGHDLMLHSASEYKADTEPDDIDDILQKPQPIIIQTKARPGTARTKPNGYV</sequence>
<reference evidence="2 3" key="1">
    <citation type="submission" date="2024-04" db="EMBL/GenBank/DDBJ databases">
        <title>Tritrichomonas musculus Genome.</title>
        <authorList>
            <person name="Alves-Ferreira E."/>
            <person name="Grigg M."/>
            <person name="Lorenzi H."/>
            <person name="Galac M."/>
        </authorList>
    </citation>
    <scope>NUCLEOTIDE SEQUENCE [LARGE SCALE GENOMIC DNA]</scope>
    <source>
        <strain evidence="2 3">EAF2021</strain>
    </source>
</reference>
<feature type="region of interest" description="Disordered" evidence="1">
    <location>
        <begin position="1"/>
        <end position="97"/>
    </location>
</feature>
<feature type="compositionally biased region" description="Basic and acidic residues" evidence="1">
    <location>
        <begin position="32"/>
        <end position="42"/>
    </location>
</feature>
<feature type="compositionally biased region" description="Basic residues" evidence="1">
    <location>
        <begin position="1"/>
        <end position="11"/>
    </location>
</feature>